<gene>
    <name evidence="4" type="ORF">TVAG_296390</name>
</gene>
<protein>
    <submittedName>
        <fullName evidence="4">NADH oxidase-related protein</fullName>
    </submittedName>
</protein>
<dbReference type="InterPro" id="IPR001155">
    <property type="entry name" value="OxRdtase_FMN_N"/>
</dbReference>
<evidence type="ECO:0000259" key="3">
    <source>
        <dbReference type="Pfam" id="PF00724"/>
    </source>
</evidence>
<dbReference type="InterPro" id="IPR013785">
    <property type="entry name" value="Aldolase_TIM"/>
</dbReference>
<evidence type="ECO:0000256" key="2">
    <source>
        <dbReference type="ARBA" id="ARBA00023002"/>
    </source>
</evidence>
<dbReference type="GO" id="GO:0016491">
    <property type="term" value="F:oxidoreductase activity"/>
    <property type="evidence" value="ECO:0007669"/>
    <property type="project" value="UniProtKB-KW"/>
</dbReference>
<dbReference type="VEuPathDB" id="TrichDB:TVAGG3_0161990"/>
<evidence type="ECO:0000313" key="4">
    <source>
        <dbReference type="EMBL" id="EAX99254.1"/>
    </source>
</evidence>
<dbReference type="InParanoid" id="A2F787"/>
<dbReference type="RefSeq" id="XP_001312184.1">
    <property type="nucleotide sequence ID" value="XM_001312183.1"/>
</dbReference>
<sequence>MKLKNGNLISKSDNSKAIEFFASAVKRAQHIGAAGIEFHGAHVYLLSIFLPKTNPRDDQYGGETKSRFRFLQECVDAFRFLSGKDFIVAAKINADDWAKGRNKPEDAAKSQFLSKELIYGNTHLVIPTLRKGTDAKLLL</sequence>
<dbReference type="OrthoDB" id="1663137at2759"/>
<keyword evidence="1" id="KW-0285">Flavoprotein</keyword>
<dbReference type="Gene3D" id="3.20.20.70">
    <property type="entry name" value="Aldolase class I"/>
    <property type="match status" value="1"/>
</dbReference>
<dbReference type="PANTHER" id="PTHR43656">
    <property type="entry name" value="BINDING OXIDOREDUCTASE, PUTATIVE (AFU_ORTHOLOGUE AFUA_2G08260)-RELATED"/>
    <property type="match status" value="1"/>
</dbReference>
<dbReference type="Pfam" id="PF00724">
    <property type="entry name" value="Oxidored_FMN"/>
    <property type="match status" value="1"/>
</dbReference>
<dbReference type="Proteomes" id="UP000001542">
    <property type="component" value="Unassembled WGS sequence"/>
</dbReference>
<keyword evidence="2" id="KW-0560">Oxidoreductase</keyword>
<dbReference type="InterPro" id="IPR051799">
    <property type="entry name" value="NADH_flavin_oxidoreductase"/>
</dbReference>
<name>A2F787_TRIV3</name>
<feature type="domain" description="NADH:flavin oxidoreductase/NADH oxidase N-terminal" evidence="3">
    <location>
        <begin position="9"/>
        <end position="112"/>
    </location>
</feature>
<dbReference type="eggNOG" id="KOG0134">
    <property type="taxonomic scope" value="Eukaryota"/>
</dbReference>
<dbReference type="STRING" id="5722.A2F787"/>
<evidence type="ECO:0000256" key="1">
    <source>
        <dbReference type="ARBA" id="ARBA00022630"/>
    </source>
</evidence>
<reference evidence="4" key="2">
    <citation type="journal article" date="2007" name="Science">
        <title>Draft genome sequence of the sexually transmitted pathogen Trichomonas vaginalis.</title>
        <authorList>
            <person name="Carlton J.M."/>
            <person name="Hirt R.P."/>
            <person name="Silva J.C."/>
            <person name="Delcher A.L."/>
            <person name="Schatz M."/>
            <person name="Zhao Q."/>
            <person name="Wortman J.R."/>
            <person name="Bidwell S.L."/>
            <person name="Alsmark U.C.M."/>
            <person name="Besteiro S."/>
            <person name="Sicheritz-Ponten T."/>
            <person name="Noel C.J."/>
            <person name="Dacks J.B."/>
            <person name="Foster P.G."/>
            <person name="Simillion C."/>
            <person name="Van de Peer Y."/>
            <person name="Miranda-Saavedra D."/>
            <person name="Barton G.J."/>
            <person name="Westrop G.D."/>
            <person name="Mueller S."/>
            <person name="Dessi D."/>
            <person name="Fiori P.L."/>
            <person name="Ren Q."/>
            <person name="Paulsen I."/>
            <person name="Zhang H."/>
            <person name="Bastida-Corcuera F.D."/>
            <person name="Simoes-Barbosa A."/>
            <person name="Brown M.T."/>
            <person name="Hayes R.D."/>
            <person name="Mukherjee M."/>
            <person name="Okumura C.Y."/>
            <person name="Schneider R."/>
            <person name="Smith A.J."/>
            <person name="Vanacova S."/>
            <person name="Villalvazo M."/>
            <person name="Haas B.J."/>
            <person name="Pertea M."/>
            <person name="Feldblyum T.V."/>
            <person name="Utterback T.R."/>
            <person name="Shu C.L."/>
            <person name="Osoegawa K."/>
            <person name="de Jong P.J."/>
            <person name="Hrdy I."/>
            <person name="Horvathova L."/>
            <person name="Zubacova Z."/>
            <person name="Dolezal P."/>
            <person name="Malik S.B."/>
            <person name="Logsdon J.M. Jr."/>
            <person name="Henze K."/>
            <person name="Gupta A."/>
            <person name="Wang C.C."/>
            <person name="Dunne R.L."/>
            <person name="Upcroft J.A."/>
            <person name="Upcroft P."/>
            <person name="White O."/>
            <person name="Salzberg S.L."/>
            <person name="Tang P."/>
            <person name="Chiu C.-H."/>
            <person name="Lee Y.-S."/>
            <person name="Embley T.M."/>
            <person name="Coombs G.H."/>
            <person name="Mottram J.C."/>
            <person name="Tachezy J."/>
            <person name="Fraser-Liggett C.M."/>
            <person name="Johnson P.J."/>
        </authorList>
    </citation>
    <scope>NUCLEOTIDE SEQUENCE [LARGE SCALE GENOMIC DNA]</scope>
    <source>
        <strain evidence="4">G3</strain>
    </source>
</reference>
<dbReference type="PANTHER" id="PTHR43656:SF2">
    <property type="entry name" value="BINDING OXIDOREDUCTASE, PUTATIVE (AFU_ORTHOLOGUE AFUA_2G08260)-RELATED"/>
    <property type="match status" value="1"/>
</dbReference>
<accession>A2F787</accession>
<dbReference type="SUPFAM" id="SSF51395">
    <property type="entry name" value="FMN-linked oxidoreductases"/>
    <property type="match status" value="1"/>
</dbReference>
<dbReference type="EMBL" id="DS113644">
    <property type="protein sequence ID" value="EAX99254.1"/>
    <property type="molecule type" value="Genomic_DNA"/>
</dbReference>
<organism evidence="4 5">
    <name type="scientific">Trichomonas vaginalis (strain ATCC PRA-98 / G3)</name>
    <dbReference type="NCBI Taxonomy" id="412133"/>
    <lineage>
        <taxon>Eukaryota</taxon>
        <taxon>Metamonada</taxon>
        <taxon>Parabasalia</taxon>
        <taxon>Trichomonadida</taxon>
        <taxon>Trichomonadidae</taxon>
        <taxon>Trichomonas</taxon>
    </lineage>
</organism>
<proteinExistence type="predicted"/>
<dbReference type="GO" id="GO:0010181">
    <property type="term" value="F:FMN binding"/>
    <property type="evidence" value="ECO:0007669"/>
    <property type="project" value="InterPro"/>
</dbReference>
<reference evidence="4" key="1">
    <citation type="submission" date="2006-10" db="EMBL/GenBank/DDBJ databases">
        <authorList>
            <person name="Amadeo P."/>
            <person name="Zhao Q."/>
            <person name="Wortman J."/>
            <person name="Fraser-Liggett C."/>
            <person name="Carlton J."/>
        </authorList>
    </citation>
    <scope>NUCLEOTIDE SEQUENCE</scope>
    <source>
        <strain evidence="4">G3</strain>
    </source>
</reference>
<keyword evidence="5" id="KW-1185">Reference proteome</keyword>
<dbReference type="AlphaFoldDB" id="A2F787"/>
<dbReference type="KEGG" id="tva:4757059"/>
<evidence type="ECO:0000313" key="5">
    <source>
        <dbReference type="Proteomes" id="UP000001542"/>
    </source>
</evidence>